<evidence type="ECO:0000313" key="3">
    <source>
        <dbReference type="Proteomes" id="UP000077202"/>
    </source>
</evidence>
<dbReference type="Proteomes" id="UP000077202">
    <property type="component" value="Unassembled WGS sequence"/>
</dbReference>
<protein>
    <submittedName>
        <fullName evidence="2">Uncharacterized protein</fullName>
    </submittedName>
</protein>
<dbReference type="EMBL" id="LVLJ01001765">
    <property type="protein sequence ID" value="OAE28130.1"/>
    <property type="molecule type" value="Genomic_DNA"/>
</dbReference>
<comment type="caution">
    <text evidence="2">The sequence shown here is derived from an EMBL/GenBank/DDBJ whole genome shotgun (WGS) entry which is preliminary data.</text>
</comment>
<organism evidence="2 3">
    <name type="scientific">Marchantia polymorpha subsp. ruderalis</name>
    <dbReference type="NCBI Taxonomy" id="1480154"/>
    <lineage>
        <taxon>Eukaryota</taxon>
        <taxon>Viridiplantae</taxon>
        <taxon>Streptophyta</taxon>
        <taxon>Embryophyta</taxon>
        <taxon>Marchantiophyta</taxon>
        <taxon>Marchantiopsida</taxon>
        <taxon>Marchantiidae</taxon>
        <taxon>Marchantiales</taxon>
        <taxon>Marchantiaceae</taxon>
        <taxon>Marchantia</taxon>
    </lineage>
</organism>
<dbReference type="AlphaFoldDB" id="A0A176W527"/>
<evidence type="ECO:0000313" key="2">
    <source>
        <dbReference type="EMBL" id="OAE28130.1"/>
    </source>
</evidence>
<gene>
    <name evidence="2" type="ORF">AXG93_638s1180</name>
</gene>
<name>A0A176W527_MARPO</name>
<evidence type="ECO:0000256" key="1">
    <source>
        <dbReference type="SAM" id="MobiDB-lite"/>
    </source>
</evidence>
<accession>A0A176W527</accession>
<feature type="compositionally biased region" description="Basic and acidic residues" evidence="1">
    <location>
        <begin position="14"/>
        <end position="26"/>
    </location>
</feature>
<sequence>MESEAATASPVLHILDDSTRSGETETVKNYFPPSIPGEKRGEDFRSFCGIEPSSSDRASILEDGALRRSKRRRRAAKKASGSAEDASGLGAASANARVWSRWRLRKKKNAASQDNALEFLRNVVRMTGR</sequence>
<keyword evidence="3" id="KW-1185">Reference proteome</keyword>
<proteinExistence type="predicted"/>
<reference evidence="2" key="1">
    <citation type="submission" date="2016-03" db="EMBL/GenBank/DDBJ databases">
        <title>Mechanisms controlling the formation of the plant cell surface in tip-growing cells are functionally conserved among land plants.</title>
        <authorList>
            <person name="Honkanen S."/>
            <person name="Jones V.A."/>
            <person name="Morieri G."/>
            <person name="Champion C."/>
            <person name="Hetherington A.J."/>
            <person name="Kelly S."/>
            <person name="Saint-Marcoux D."/>
            <person name="Proust H."/>
            <person name="Prescott H."/>
            <person name="Dolan L."/>
        </authorList>
    </citation>
    <scope>NUCLEOTIDE SEQUENCE [LARGE SCALE GENOMIC DNA]</scope>
    <source>
        <tissue evidence="2">Whole gametophyte</tissue>
    </source>
</reference>
<feature type="region of interest" description="Disordered" evidence="1">
    <location>
        <begin position="1"/>
        <end position="95"/>
    </location>
</feature>
<feature type="compositionally biased region" description="Basic residues" evidence="1">
    <location>
        <begin position="67"/>
        <end position="77"/>
    </location>
</feature>